<evidence type="ECO:0000313" key="2">
    <source>
        <dbReference type="EMBL" id="DBA29317.1"/>
    </source>
</evidence>
<feature type="transmembrane region" description="Helical" evidence="1">
    <location>
        <begin position="146"/>
        <end position="166"/>
    </location>
</feature>
<dbReference type="Pfam" id="PF20479">
    <property type="entry name" value="TMEM128"/>
    <property type="match status" value="1"/>
</dbReference>
<keyword evidence="3" id="KW-1185">Reference proteome</keyword>
<keyword evidence="1" id="KW-0472">Membrane</keyword>
<dbReference type="AlphaFoldDB" id="A0AAV3B2I5"/>
<sequence>MASLLDDRDLQNVRRRFERQAESLLREAGVTEADNDEDEKKKQKPLPRINIHSVFWILAAVAVTHYVNFLPVVQITLQQGCTWLLVGAVSLVISLCVALYCIVYLEWYRGICDYDAKYPGLVPVAILTFLITAICFNVSLWPVWSFFTPLILFTQFMGFVMLVSLLG</sequence>
<dbReference type="PANTHER" id="PTHR31134:SF1">
    <property type="entry name" value="TRANSMEMBRANE PROTEIN 128"/>
    <property type="match status" value="1"/>
</dbReference>
<protein>
    <recommendedName>
        <fullName evidence="4">Transmembrane protein 128</fullName>
    </recommendedName>
</protein>
<accession>A0AAV3B2I5</accession>
<dbReference type="Proteomes" id="UP001181693">
    <property type="component" value="Unassembled WGS sequence"/>
</dbReference>
<feature type="transmembrane region" description="Helical" evidence="1">
    <location>
        <begin position="82"/>
        <end position="108"/>
    </location>
</feature>
<dbReference type="InterPro" id="IPR033579">
    <property type="entry name" value="TMEM128"/>
</dbReference>
<comment type="caution">
    <text evidence="2">The sequence shown here is derived from an EMBL/GenBank/DDBJ whole genome shotgun (WGS) entry which is preliminary data.</text>
</comment>
<organism evidence="2 3">
    <name type="scientific">Pyxicephalus adspersus</name>
    <name type="common">African bullfrog</name>
    <dbReference type="NCBI Taxonomy" id="30357"/>
    <lineage>
        <taxon>Eukaryota</taxon>
        <taxon>Metazoa</taxon>
        <taxon>Chordata</taxon>
        <taxon>Craniata</taxon>
        <taxon>Vertebrata</taxon>
        <taxon>Euteleostomi</taxon>
        <taxon>Amphibia</taxon>
        <taxon>Batrachia</taxon>
        <taxon>Anura</taxon>
        <taxon>Neobatrachia</taxon>
        <taxon>Ranoidea</taxon>
        <taxon>Pyxicephalidae</taxon>
        <taxon>Pyxicephalinae</taxon>
        <taxon>Pyxicephalus</taxon>
    </lineage>
</organism>
<feature type="transmembrane region" description="Helical" evidence="1">
    <location>
        <begin position="120"/>
        <end position="140"/>
    </location>
</feature>
<evidence type="ECO:0000313" key="3">
    <source>
        <dbReference type="Proteomes" id="UP001181693"/>
    </source>
</evidence>
<evidence type="ECO:0000256" key="1">
    <source>
        <dbReference type="SAM" id="Phobius"/>
    </source>
</evidence>
<dbReference type="PANTHER" id="PTHR31134">
    <property type="entry name" value="TRANSMEMBRANE PROTEIN 128"/>
    <property type="match status" value="1"/>
</dbReference>
<proteinExistence type="predicted"/>
<keyword evidence="1" id="KW-0812">Transmembrane</keyword>
<reference evidence="2" key="1">
    <citation type="thesis" date="2020" institute="ProQuest LLC" country="789 East Eisenhower Parkway, Ann Arbor, MI, USA">
        <title>Comparative Genomics and Chromosome Evolution.</title>
        <authorList>
            <person name="Mudd A.B."/>
        </authorList>
    </citation>
    <scope>NUCLEOTIDE SEQUENCE</scope>
    <source>
        <strain evidence="2">1538</strain>
        <tissue evidence="2">Blood</tissue>
    </source>
</reference>
<evidence type="ECO:0008006" key="4">
    <source>
        <dbReference type="Google" id="ProtNLM"/>
    </source>
</evidence>
<feature type="transmembrane region" description="Helical" evidence="1">
    <location>
        <begin position="49"/>
        <end position="70"/>
    </location>
</feature>
<gene>
    <name evidence="2" type="ORF">GDO54_009553</name>
</gene>
<dbReference type="EMBL" id="DYDO01000003">
    <property type="protein sequence ID" value="DBA29317.1"/>
    <property type="molecule type" value="Genomic_DNA"/>
</dbReference>
<name>A0AAV3B2I5_PYXAD</name>
<keyword evidence="1" id="KW-1133">Transmembrane helix</keyword>